<dbReference type="EMBL" id="CP059399">
    <property type="protein sequence ID" value="QLY31965.1"/>
    <property type="molecule type" value="Genomic_DNA"/>
</dbReference>
<organism evidence="1 2">
    <name type="scientific">Nocardia huaxiensis</name>
    <dbReference type="NCBI Taxonomy" id="2755382"/>
    <lineage>
        <taxon>Bacteria</taxon>
        <taxon>Bacillati</taxon>
        <taxon>Actinomycetota</taxon>
        <taxon>Actinomycetes</taxon>
        <taxon>Mycobacteriales</taxon>
        <taxon>Nocardiaceae</taxon>
        <taxon>Nocardia</taxon>
    </lineage>
</organism>
<dbReference type="KEGG" id="nhu:H0264_06615"/>
<dbReference type="RefSeq" id="WP_181583139.1">
    <property type="nucleotide sequence ID" value="NZ_CP059399.1"/>
</dbReference>
<evidence type="ECO:0000313" key="2">
    <source>
        <dbReference type="Proteomes" id="UP000515512"/>
    </source>
</evidence>
<evidence type="ECO:0000313" key="1">
    <source>
        <dbReference type="EMBL" id="QLY31965.1"/>
    </source>
</evidence>
<sequence>MLLRLLGKNGSQGGGCPSLSVSDCGTYVVQGWVTDIPGVVEIPHVLLGFAEPDTFVGARMEDTGRGTFTLSGRPITEPDTLAQLDLAEDETAIEVPKNERAFYGAALAG</sequence>
<name>A0A7D6ZRF5_9NOCA</name>
<dbReference type="Proteomes" id="UP000515512">
    <property type="component" value="Chromosome"/>
</dbReference>
<dbReference type="AlphaFoldDB" id="A0A7D6ZRF5"/>
<accession>A0A7D6ZRF5</accession>
<protein>
    <submittedName>
        <fullName evidence="1">Uncharacterized protein</fullName>
    </submittedName>
</protein>
<proteinExistence type="predicted"/>
<reference evidence="1 2" key="1">
    <citation type="submission" date="2020-07" db="EMBL/GenBank/DDBJ databases">
        <authorList>
            <person name="Zhuang K."/>
            <person name="Ran Y."/>
        </authorList>
    </citation>
    <scope>NUCLEOTIDE SEQUENCE [LARGE SCALE GENOMIC DNA]</scope>
    <source>
        <strain evidence="1 2">WCH-YHL-001</strain>
    </source>
</reference>
<keyword evidence="2" id="KW-1185">Reference proteome</keyword>
<gene>
    <name evidence="1" type="ORF">H0264_06615</name>
</gene>